<keyword evidence="7" id="KW-1185">Reference proteome</keyword>
<keyword evidence="1" id="KW-0132">Cell division</keyword>
<reference evidence="6" key="1">
    <citation type="journal article" date="2022" name="Int. J. Mol. Sci.">
        <title>Draft Genome of Tanacetum Coccineum: Genomic Comparison of Closely Related Tanacetum-Family Plants.</title>
        <authorList>
            <person name="Yamashiro T."/>
            <person name="Shiraishi A."/>
            <person name="Nakayama K."/>
            <person name="Satake H."/>
        </authorList>
    </citation>
    <scope>NUCLEOTIDE SEQUENCE</scope>
</reference>
<dbReference type="SMART" id="SM01332">
    <property type="entry name" value="Cyclin_C"/>
    <property type="match status" value="1"/>
</dbReference>
<protein>
    <submittedName>
        <fullName evidence="6">Reverse transcriptase domain-containing protein</fullName>
    </submittedName>
</protein>
<feature type="region of interest" description="Disordered" evidence="3">
    <location>
        <begin position="204"/>
        <end position="235"/>
    </location>
</feature>
<evidence type="ECO:0000313" key="6">
    <source>
        <dbReference type="EMBL" id="GJT36772.1"/>
    </source>
</evidence>
<evidence type="ECO:0000259" key="5">
    <source>
        <dbReference type="SMART" id="SM01332"/>
    </source>
</evidence>
<dbReference type="GO" id="GO:0003964">
    <property type="term" value="F:RNA-directed DNA polymerase activity"/>
    <property type="evidence" value="ECO:0007669"/>
    <property type="project" value="UniProtKB-KW"/>
</dbReference>
<dbReference type="EMBL" id="BQNB010015168">
    <property type="protein sequence ID" value="GJT36772.1"/>
    <property type="molecule type" value="Genomic_DNA"/>
</dbReference>
<feature type="domain" description="Cyclin-like" evidence="4">
    <location>
        <begin position="909"/>
        <end position="994"/>
    </location>
</feature>
<gene>
    <name evidence="6" type="ORF">Tco_0936637</name>
</gene>
<dbReference type="PANTHER" id="PTHR10177">
    <property type="entry name" value="CYCLINS"/>
    <property type="match status" value="1"/>
</dbReference>
<reference evidence="6" key="2">
    <citation type="submission" date="2022-01" db="EMBL/GenBank/DDBJ databases">
        <authorList>
            <person name="Yamashiro T."/>
            <person name="Shiraishi A."/>
            <person name="Satake H."/>
            <person name="Nakayama K."/>
        </authorList>
    </citation>
    <scope>NUCLEOTIDE SEQUENCE</scope>
</reference>
<keyword evidence="6" id="KW-0548">Nucleotidyltransferase</keyword>
<accession>A0ABQ5DD38</accession>
<evidence type="ECO:0000256" key="1">
    <source>
        <dbReference type="ARBA" id="ARBA00022618"/>
    </source>
</evidence>
<organism evidence="6 7">
    <name type="scientific">Tanacetum coccineum</name>
    <dbReference type="NCBI Taxonomy" id="301880"/>
    <lineage>
        <taxon>Eukaryota</taxon>
        <taxon>Viridiplantae</taxon>
        <taxon>Streptophyta</taxon>
        <taxon>Embryophyta</taxon>
        <taxon>Tracheophyta</taxon>
        <taxon>Spermatophyta</taxon>
        <taxon>Magnoliopsida</taxon>
        <taxon>eudicotyledons</taxon>
        <taxon>Gunneridae</taxon>
        <taxon>Pentapetalae</taxon>
        <taxon>asterids</taxon>
        <taxon>campanulids</taxon>
        <taxon>Asterales</taxon>
        <taxon>Asteraceae</taxon>
        <taxon>Asteroideae</taxon>
        <taxon>Anthemideae</taxon>
        <taxon>Anthemidinae</taxon>
        <taxon>Tanacetum</taxon>
    </lineage>
</organism>
<keyword evidence="2" id="KW-0131">Cell cycle</keyword>
<dbReference type="InterPro" id="IPR036915">
    <property type="entry name" value="Cyclin-like_sf"/>
</dbReference>
<name>A0ABQ5DD38_9ASTR</name>
<evidence type="ECO:0000313" key="7">
    <source>
        <dbReference type="Proteomes" id="UP001151760"/>
    </source>
</evidence>
<dbReference type="InterPro" id="IPR013763">
    <property type="entry name" value="Cyclin-like_dom"/>
</dbReference>
<evidence type="ECO:0000256" key="3">
    <source>
        <dbReference type="SAM" id="MobiDB-lite"/>
    </source>
</evidence>
<feature type="compositionally biased region" description="Basic and acidic residues" evidence="3">
    <location>
        <begin position="217"/>
        <end position="235"/>
    </location>
</feature>
<comment type="caution">
    <text evidence="6">The sequence shown here is derived from an EMBL/GenBank/DDBJ whole genome shotgun (WGS) entry which is preliminary data.</text>
</comment>
<evidence type="ECO:0000256" key="2">
    <source>
        <dbReference type="ARBA" id="ARBA00023306"/>
    </source>
</evidence>
<evidence type="ECO:0000259" key="4">
    <source>
        <dbReference type="SMART" id="SM00385"/>
    </source>
</evidence>
<dbReference type="Pfam" id="PF02984">
    <property type="entry name" value="Cyclin_C"/>
    <property type="match status" value="1"/>
</dbReference>
<dbReference type="InterPro" id="IPR039361">
    <property type="entry name" value="Cyclin"/>
</dbReference>
<dbReference type="SMART" id="SM00385">
    <property type="entry name" value="CYCLIN"/>
    <property type="match status" value="1"/>
</dbReference>
<proteinExistence type="predicted"/>
<feature type="domain" description="Cyclin C-terminal" evidence="5">
    <location>
        <begin position="905"/>
        <end position="1022"/>
    </location>
</feature>
<dbReference type="InterPro" id="IPR004367">
    <property type="entry name" value="Cyclin_C-dom"/>
</dbReference>
<sequence length="1060" mass="121311">MSKLLYTRFTKLIIDYLLSLNKIIPRRSDSKLHSSRDDHPITKLLSTTNGDYKFGMDVPDAMISDVIKKKAGYKYYMAKKVESEKAKIVDKLKEQHVSPIKSGRGKGFMCYGDQVANVPNKLKKDVVPRKTRSLTIAEEAVVGPAVEDPTVQSLLDLRKGSKASRLESLKQKKQLVSGEGLSAAQNKYYSSIDTHSDATLYSLSSDESANETDDASESDKDLSNDNPHRDDDDARYGVFMHNKSTATPNSTYLSPTVTSSSLDFIQTLLDETPANELTDFMTHPVYTDLQTTLVVHNPEGNPELTCYISGASEVPLGTYVDFLATKTFIQEMFPDDNSHHIPSLPAKKIPYHTTTYPQPSSLQAKAKKLMQKAIKNMRKFNFKKAVAHKFKEYDQKLEALTNFNISEAFEKAVQAKVLTEIKKLLPTHILNAIANYVKPCLNTSVLEVMKTNQINLFTQSSTSTYDLLEINLKLKFLPSPVVIVKDDTPAMQPLDKADTLIQKYSNPEWFSKKSGLAKRKTTWFDLFLKSDIDKDENHILGPSTVSIAKKFKELIQKDELSIADLEGTGLERLKWNNDEGDVSKPRSFERHMLKITKPHPCFYNNDYTYLVDLRTEEKYTTSITKHYAARYYKEGIEDRIPKRWSKEVRRYPFEALNGIHHWEENIIDFFKEGMSAVTKGNVFLDLRIKLVICIAVKKKWGYGFLTSIVVRRSDDKENEFSYTDLPRLSVNGVEDITVIKNKVEDIQLGVESYQRTLNLTKPIMFFEGIDQRIPFTMTATHKGVMYLNQYNIKSPMKLSEVKKFSDGTFVKIQENLIDILSKNKLGSSNKRLKGRDWTDYDVKSSREMFKKIDEVLRNREQLRRLEEYVGGRPKTVNPHNAYTREQILAIDKAILGQLGWYMTVPTPYVFTVQYTKASIPSDNNEMENTVFFYIDLGIMDYMVMISNHPLKLVASAVYAARCTLKKTPAWTETLKHHTRYSEDQVSIILTGVNKASRMRLESDFCPNYDVVLLINMCRSFKDMKERIKRGKIREKGSKGKKYKEGCRIKMKPWGRSLSSL</sequence>
<dbReference type="Proteomes" id="UP001151760">
    <property type="component" value="Unassembled WGS sequence"/>
</dbReference>
<keyword evidence="6" id="KW-0808">Transferase</keyword>
<dbReference type="SUPFAM" id="SSF47954">
    <property type="entry name" value="Cyclin-like"/>
    <property type="match status" value="1"/>
</dbReference>
<keyword evidence="6" id="KW-0695">RNA-directed DNA polymerase</keyword>
<dbReference type="Gene3D" id="1.10.472.10">
    <property type="entry name" value="Cyclin-like"/>
    <property type="match status" value="1"/>
</dbReference>